<sequence length="402" mass="44087">MPEITYLPDRDRRRGSAELFPTDQPLSLDDMIGRANDVEAVARALIGGGHVTIAGPRRTGKTSVCDAAIEVCSGEQCHTAAVDLFHYADAAQLAEALTVAVLANRPVIRRAFAAARAEGRRLATVLAEVGVNRALAELGLDLGPILDPRTAAADPTRALLSALELPERVAAADGRRLVLFFDEFQEIASPRSLYGDPDVVTRQMRAVLQRSPHVSVLFAGSMEHLMRDLFAPTERAFSQFGSYHELAPITVAEWTEGLRERFARDHCAISDTALERLISAGQGHPRATMLIAQKTHEVSLEELTHDIDDALVRVGRDRAMMADRLKHEQTLERIRLLGRHAQKMAQRVATGATLYEGLAPQTASRTLDALHDAGIVDRHERRWSISDPLMRDYLAALAAGRI</sequence>
<gene>
    <name evidence="1" type="ORF">AVDCRST_MAG69-1069</name>
</gene>
<dbReference type="SUPFAM" id="SSF52540">
    <property type="entry name" value="P-loop containing nucleoside triphosphate hydrolases"/>
    <property type="match status" value="1"/>
</dbReference>
<dbReference type="AlphaFoldDB" id="A0A6J4RZJ8"/>
<dbReference type="PANTHER" id="PTHR34301">
    <property type="entry name" value="DNA-BINDING PROTEIN-RELATED"/>
    <property type="match status" value="1"/>
</dbReference>
<dbReference type="EMBL" id="CADCVP010000121">
    <property type="protein sequence ID" value="CAA9486071.1"/>
    <property type="molecule type" value="Genomic_DNA"/>
</dbReference>
<protein>
    <submittedName>
        <fullName evidence="1">Uncharacterized protein</fullName>
    </submittedName>
</protein>
<organism evidence="1">
    <name type="scientific">uncultured Solirubrobacteraceae bacterium</name>
    <dbReference type="NCBI Taxonomy" id="1162706"/>
    <lineage>
        <taxon>Bacteria</taxon>
        <taxon>Bacillati</taxon>
        <taxon>Actinomycetota</taxon>
        <taxon>Thermoleophilia</taxon>
        <taxon>Solirubrobacterales</taxon>
        <taxon>Solirubrobacteraceae</taxon>
        <taxon>environmental samples</taxon>
    </lineage>
</organism>
<dbReference type="Gene3D" id="3.40.50.300">
    <property type="entry name" value="P-loop containing nucleotide triphosphate hydrolases"/>
    <property type="match status" value="1"/>
</dbReference>
<proteinExistence type="predicted"/>
<dbReference type="PANTHER" id="PTHR34301:SF8">
    <property type="entry name" value="ATPASE DOMAIN-CONTAINING PROTEIN"/>
    <property type="match status" value="1"/>
</dbReference>
<accession>A0A6J4RZJ8</accession>
<name>A0A6J4RZJ8_9ACTN</name>
<dbReference type="InterPro" id="IPR027417">
    <property type="entry name" value="P-loop_NTPase"/>
</dbReference>
<reference evidence="1" key="1">
    <citation type="submission" date="2020-02" db="EMBL/GenBank/DDBJ databases">
        <authorList>
            <person name="Meier V. D."/>
        </authorList>
    </citation>
    <scope>NUCLEOTIDE SEQUENCE</scope>
    <source>
        <strain evidence="1">AVDCRST_MAG69</strain>
    </source>
</reference>
<evidence type="ECO:0000313" key="1">
    <source>
        <dbReference type="EMBL" id="CAA9486071.1"/>
    </source>
</evidence>